<name>A0A1B7JJH3_9GAMM</name>
<dbReference type="PATRIC" id="fig|1354272.4.peg.3583"/>
<evidence type="ECO:0000313" key="1">
    <source>
        <dbReference type="EMBL" id="OAT48073.1"/>
    </source>
</evidence>
<dbReference type="InterPro" id="IPR037914">
    <property type="entry name" value="SpoVT-AbrB_sf"/>
</dbReference>
<dbReference type="OrthoDB" id="6506020at2"/>
<accession>A0A1B7JJH3</accession>
<dbReference type="SUPFAM" id="SSF89447">
    <property type="entry name" value="AbrB/MazE/MraZ-like"/>
    <property type="match status" value="1"/>
</dbReference>
<dbReference type="Gene3D" id="2.10.260.10">
    <property type="match status" value="1"/>
</dbReference>
<gene>
    <name evidence="1" type="ORF">M998_3500</name>
</gene>
<keyword evidence="2" id="KW-1185">Reference proteome</keyword>
<proteinExistence type="predicted"/>
<organism evidence="1 2">
    <name type="scientific">Providencia heimbachae ATCC 35613</name>
    <dbReference type="NCBI Taxonomy" id="1354272"/>
    <lineage>
        <taxon>Bacteria</taxon>
        <taxon>Pseudomonadati</taxon>
        <taxon>Pseudomonadota</taxon>
        <taxon>Gammaproteobacteria</taxon>
        <taxon>Enterobacterales</taxon>
        <taxon>Morganellaceae</taxon>
        <taxon>Providencia</taxon>
    </lineage>
</organism>
<protein>
    <recommendedName>
        <fullName evidence="3">Antitoxin</fullName>
    </recommendedName>
</protein>
<evidence type="ECO:0008006" key="3">
    <source>
        <dbReference type="Google" id="ProtNLM"/>
    </source>
</evidence>
<comment type="caution">
    <text evidence="1">The sequence shown here is derived from an EMBL/GenBank/DDBJ whole genome shotgun (WGS) entry which is preliminary data.</text>
</comment>
<dbReference type="Proteomes" id="UP000078224">
    <property type="component" value="Unassembled WGS sequence"/>
</dbReference>
<dbReference type="AlphaFoldDB" id="A0A1B7JJH3"/>
<evidence type="ECO:0000313" key="2">
    <source>
        <dbReference type="Proteomes" id="UP000078224"/>
    </source>
</evidence>
<dbReference type="EMBL" id="LXEW01000048">
    <property type="protein sequence ID" value="OAT48073.1"/>
    <property type="molecule type" value="Genomic_DNA"/>
</dbReference>
<dbReference type="RefSeq" id="WP_068445290.1">
    <property type="nucleotide sequence ID" value="NZ_LXEW01000048.1"/>
</dbReference>
<sequence>MSTTKLRQQGGAVVLTIPSDIASMAGWVVGMKLDIDAVGESVCIKPAKRIARGRKSITELLSGIDKNEIQSLNSQLDNSDPIGHEII</sequence>
<reference evidence="1 2" key="1">
    <citation type="submission" date="2016-04" db="EMBL/GenBank/DDBJ databases">
        <title>ATOL: Assembling a taxonomically balanced genome-scale reconstruction of the evolutionary history of the Enterobacteriaceae.</title>
        <authorList>
            <person name="Plunkett G.III."/>
            <person name="Neeno-Eckwall E.C."/>
            <person name="Glasner J.D."/>
            <person name="Perna N.T."/>
        </authorList>
    </citation>
    <scope>NUCLEOTIDE SEQUENCE [LARGE SCALE GENOMIC DNA]</scope>
    <source>
        <strain evidence="1 2">ATCC 35613</strain>
    </source>
</reference>